<proteinExistence type="predicted"/>
<dbReference type="OrthoDB" id="9784936at2"/>
<evidence type="ECO:0000313" key="2">
    <source>
        <dbReference type="Proteomes" id="UP000228621"/>
    </source>
</evidence>
<accession>A0A2A5JW93</accession>
<keyword evidence="2" id="KW-1185">Reference proteome</keyword>
<name>A0A2A5JW93_PSEO7</name>
<sequence length="257" mass="28750">MSFNAKVIKVLIASPGDVANEREAIAEVISRWNSMNSETQQVVLLPVGWETHSAPLLGGRAQGFINEQVVNGCDMLVGVFWTRLGSPTGVSESGTVEEIEHFIDNGKPVMLYFSSQQVDINNLDLEQLQSLRAFQKKMQKIGLTGSYRNLPDFKEQLLGQLSINIQRLNNGEPINVPTEAEVKEKAKVLKKAIKEGRVYMEDYEKDGHVKSFLVKGDTKEIKDGIKNLGGKWNRALQGWIFPKSMEIEVADFIKNNT</sequence>
<dbReference type="AlphaFoldDB" id="A0A2A5JW93"/>
<dbReference type="EMBL" id="NKHF01000003">
    <property type="protein sequence ID" value="PCK33678.1"/>
    <property type="molecule type" value="Genomic_DNA"/>
</dbReference>
<protein>
    <recommendedName>
        <fullName evidence="3">DUF4062 domain-containing protein</fullName>
    </recommendedName>
</protein>
<dbReference type="RefSeq" id="WP_099640224.1">
    <property type="nucleotide sequence ID" value="NZ_NKHF01000003.1"/>
</dbReference>
<comment type="caution">
    <text evidence="1">The sequence shown here is derived from an EMBL/GenBank/DDBJ whole genome shotgun (WGS) entry which is preliminary data.</text>
</comment>
<evidence type="ECO:0008006" key="3">
    <source>
        <dbReference type="Google" id="ProtNLM"/>
    </source>
</evidence>
<organism evidence="1 2">
    <name type="scientific">Pseudoalteromonas piscicida</name>
    <dbReference type="NCBI Taxonomy" id="43662"/>
    <lineage>
        <taxon>Bacteria</taxon>
        <taxon>Pseudomonadati</taxon>
        <taxon>Pseudomonadota</taxon>
        <taxon>Gammaproteobacteria</taxon>
        <taxon>Alteromonadales</taxon>
        <taxon>Pseudoalteromonadaceae</taxon>
        <taxon>Pseudoalteromonas</taxon>
    </lineage>
</organism>
<reference evidence="2" key="1">
    <citation type="journal article" date="2019" name="Genome Announc.">
        <title>Draft Genome Sequence of Pseudoalteromonas piscicida Strain 36Y ROTHPW, an Hypersaline Seawater Isolate from the South Coast of Sonora, Mexico.</title>
        <authorList>
            <person name="Sanchez-Diaz R."/>
            <person name="Molina-Garza Z.J."/>
            <person name="Cruz-Suarez L.E."/>
            <person name="Selvin J."/>
            <person name="Kiran G.S."/>
            <person name="Ibarra-Gamez J.C."/>
            <person name="Gomez-Gil B."/>
            <person name="Galaviz-Silva L."/>
        </authorList>
    </citation>
    <scope>NUCLEOTIDE SEQUENCE [LARGE SCALE GENOMIC DNA]</scope>
    <source>
        <strain evidence="2">36Y_RITHPW</strain>
    </source>
</reference>
<evidence type="ECO:0000313" key="1">
    <source>
        <dbReference type="EMBL" id="PCK33678.1"/>
    </source>
</evidence>
<dbReference type="Proteomes" id="UP000228621">
    <property type="component" value="Unassembled WGS sequence"/>
</dbReference>
<gene>
    <name evidence="1" type="ORF">CEX98_00695</name>
</gene>